<keyword evidence="2" id="KW-0614">Plasmid</keyword>
<dbReference type="Proteomes" id="UP001064971">
    <property type="component" value="Plasmid pDAETH-1"/>
</dbReference>
<keyword evidence="2" id="KW-0378">Hydrolase</keyword>
<gene>
    <name evidence="2" type="ORF">DAETH_38680</name>
</gene>
<evidence type="ECO:0000313" key="3">
    <source>
        <dbReference type="Proteomes" id="UP001064971"/>
    </source>
</evidence>
<geneLocation type="plasmid" evidence="2 3">
    <name>pDAETH-1</name>
</geneLocation>
<evidence type="ECO:0000259" key="1">
    <source>
        <dbReference type="Pfam" id="PF12697"/>
    </source>
</evidence>
<feature type="domain" description="AB hydrolase-1" evidence="1">
    <location>
        <begin position="23"/>
        <end position="251"/>
    </location>
</feature>
<dbReference type="EMBL" id="AP026561">
    <property type="protein sequence ID" value="BDP43899.1"/>
    <property type="molecule type" value="Genomic_DNA"/>
</dbReference>
<dbReference type="RefSeq" id="WP_264777736.1">
    <property type="nucleotide sequence ID" value="NZ_AP026561.1"/>
</dbReference>
<dbReference type="PANTHER" id="PTHR43194">
    <property type="entry name" value="HYDROLASE ALPHA/BETA FOLD FAMILY"/>
    <property type="match status" value="1"/>
</dbReference>
<keyword evidence="3" id="KW-1185">Reference proteome</keyword>
<accession>A0ABN6RMI8</accession>
<dbReference type="Pfam" id="PF12697">
    <property type="entry name" value="Abhydrolase_6"/>
    <property type="match status" value="1"/>
</dbReference>
<organism evidence="2 3">
    <name type="scientific">Deinococcus aetherius</name>
    <dbReference type="NCBI Taxonomy" id="200252"/>
    <lineage>
        <taxon>Bacteria</taxon>
        <taxon>Thermotogati</taxon>
        <taxon>Deinococcota</taxon>
        <taxon>Deinococci</taxon>
        <taxon>Deinococcales</taxon>
        <taxon>Deinococcaceae</taxon>
        <taxon>Deinococcus</taxon>
    </lineage>
</organism>
<dbReference type="InterPro" id="IPR000073">
    <property type="entry name" value="AB_hydrolase_1"/>
</dbReference>
<dbReference type="Gene3D" id="3.40.50.1820">
    <property type="entry name" value="alpha/beta hydrolase"/>
    <property type="match status" value="1"/>
</dbReference>
<proteinExistence type="predicted"/>
<dbReference type="GO" id="GO:0016787">
    <property type="term" value="F:hydrolase activity"/>
    <property type="evidence" value="ECO:0007669"/>
    <property type="project" value="UniProtKB-KW"/>
</dbReference>
<name>A0ABN6RMI8_9DEIO</name>
<protein>
    <submittedName>
        <fullName evidence="2">Alpha/beta hydrolase</fullName>
    </submittedName>
</protein>
<dbReference type="PANTHER" id="PTHR43194:SF2">
    <property type="entry name" value="PEROXISOMAL MEMBRANE PROTEIN LPX1"/>
    <property type="match status" value="1"/>
</dbReference>
<reference evidence="2" key="1">
    <citation type="submission" date="2022-07" db="EMBL/GenBank/DDBJ databases">
        <title>Complete Genome Sequence of the Radioresistant Bacterium Deinococcus aetherius ST0316, Isolated from the Air Dust collected in Lower Stratosphere above Japan.</title>
        <authorList>
            <person name="Satoh K."/>
            <person name="Hagiwara K."/>
            <person name="Katsumata K."/>
            <person name="Kubo A."/>
            <person name="Yokobori S."/>
            <person name="Yamagishi A."/>
            <person name="Oono Y."/>
            <person name="Narumi I."/>
        </authorList>
    </citation>
    <scope>NUCLEOTIDE SEQUENCE</scope>
    <source>
        <strain evidence="2">ST0316</strain>
        <plasmid evidence="2">pDAETH-1</plasmid>
    </source>
</reference>
<dbReference type="InterPro" id="IPR029058">
    <property type="entry name" value="AB_hydrolase_fold"/>
</dbReference>
<dbReference type="InterPro" id="IPR050228">
    <property type="entry name" value="Carboxylesterase_BioH"/>
</dbReference>
<evidence type="ECO:0000313" key="2">
    <source>
        <dbReference type="EMBL" id="BDP43899.1"/>
    </source>
</evidence>
<dbReference type="SUPFAM" id="SSF53474">
    <property type="entry name" value="alpha/beta-Hydrolases"/>
    <property type="match status" value="1"/>
</dbReference>
<sequence>MKTVSSKDGTVIAFDQSGTGPALILIHGATQYRATDRSMRQLADLLARHFTVVQYDRRGRGESTDTLPFAEEREIEDIEALIDAVGGSTFLYGMSSGAVLAMEAVTTLPTKIRKLAMYEPPFNDDEAARQRWKEYTGQLRERLAQGRRGDAMALFLRLVGVPAERIEGMRPAPTWPMNEAVAPTLAYDHGALMGDEAAVPVERAASVTVPTLILVGGASYGFMHQTAEKLARAIPDADWRTLEGQTHAVAAPVLAPVLEEFFLS</sequence>